<dbReference type="EMBL" id="VIIS01001846">
    <property type="protein sequence ID" value="KAF0291972.1"/>
    <property type="molecule type" value="Genomic_DNA"/>
</dbReference>
<evidence type="ECO:0000313" key="9">
    <source>
        <dbReference type="Proteomes" id="UP000440578"/>
    </source>
</evidence>
<evidence type="ECO:0000256" key="1">
    <source>
        <dbReference type="ARBA" id="ARBA00004141"/>
    </source>
</evidence>
<feature type="transmembrane region" description="Helical" evidence="6">
    <location>
        <begin position="153"/>
        <end position="169"/>
    </location>
</feature>
<dbReference type="InterPro" id="IPR057282">
    <property type="entry name" value="RETREG1-3-like_RHD"/>
</dbReference>
<name>A0A6A4VMQ8_AMPAM</name>
<dbReference type="OrthoDB" id="6416122at2759"/>
<organism evidence="8 9">
    <name type="scientific">Amphibalanus amphitrite</name>
    <name type="common">Striped barnacle</name>
    <name type="synonym">Balanus amphitrite</name>
    <dbReference type="NCBI Taxonomy" id="1232801"/>
    <lineage>
        <taxon>Eukaryota</taxon>
        <taxon>Metazoa</taxon>
        <taxon>Ecdysozoa</taxon>
        <taxon>Arthropoda</taxon>
        <taxon>Crustacea</taxon>
        <taxon>Multicrustacea</taxon>
        <taxon>Cirripedia</taxon>
        <taxon>Thoracica</taxon>
        <taxon>Thoracicalcarea</taxon>
        <taxon>Balanomorpha</taxon>
        <taxon>Balanoidea</taxon>
        <taxon>Balanidae</taxon>
        <taxon>Amphibalaninae</taxon>
        <taxon>Amphibalanus</taxon>
    </lineage>
</organism>
<evidence type="ECO:0000256" key="5">
    <source>
        <dbReference type="SAM" id="MobiDB-lite"/>
    </source>
</evidence>
<dbReference type="PANTHER" id="PTHR20952">
    <property type="entry name" value="ADP-RIBOSYLATION-LIKE FACTOR 6-INTERACTING PROTEIN"/>
    <property type="match status" value="1"/>
</dbReference>
<comment type="subcellular location">
    <subcellularLocation>
        <location evidence="1">Membrane</location>
        <topology evidence="1">Multi-pass membrane protein</topology>
    </subcellularLocation>
</comment>
<keyword evidence="3 6" id="KW-1133">Transmembrane helix</keyword>
<keyword evidence="2 6" id="KW-0812">Transmembrane</keyword>
<feature type="transmembrane region" description="Helical" evidence="6">
    <location>
        <begin position="60"/>
        <end position="79"/>
    </location>
</feature>
<comment type="caution">
    <text evidence="8">The sequence shown here is derived from an EMBL/GenBank/DDBJ whole genome shotgun (WGS) entry which is preliminary data.</text>
</comment>
<feature type="region of interest" description="Disordered" evidence="5">
    <location>
        <begin position="1"/>
        <end position="23"/>
    </location>
</feature>
<feature type="domain" description="RETREG1-3/ARL6IP-like N-terminal reticulon-homology" evidence="7">
    <location>
        <begin position="43"/>
        <end position="199"/>
    </location>
</feature>
<sequence length="207" mass="23915">MISKRMTESGGSDSMMNNLSNPRDTIKENVARTRRLRRALEDWRELLAPLHGVLVWRHEYHPPLLAAVVTLIFLVVWYLEPPLLTLVAVLGVTATTADYLVPALCQALFRPQDWTASNEREFERMCELLADISTSMECCWFQLSGWKQEKPKLYFIGMVGVLLLLAWLGNNINNLFLAYLLAQWIVMYPGLRQRGLIKSTWLRRFCS</sequence>
<dbReference type="GO" id="GO:0016020">
    <property type="term" value="C:membrane"/>
    <property type="evidence" value="ECO:0007669"/>
    <property type="project" value="UniProtKB-SubCell"/>
</dbReference>
<dbReference type="Pfam" id="PF24456">
    <property type="entry name" value="RHD_RETREG1-3"/>
    <property type="match status" value="1"/>
</dbReference>
<keyword evidence="4 6" id="KW-0472">Membrane</keyword>
<evidence type="ECO:0000256" key="3">
    <source>
        <dbReference type="ARBA" id="ARBA00022989"/>
    </source>
</evidence>
<protein>
    <submittedName>
        <fullName evidence="8">ADP-ribosylation factor-like protein 6-interacting protein 1</fullName>
    </submittedName>
</protein>
<evidence type="ECO:0000259" key="7">
    <source>
        <dbReference type="Pfam" id="PF24456"/>
    </source>
</evidence>
<dbReference type="GO" id="GO:0005783">
    <property type="term" value="C:endoplasmic reticulum"/>
    <property type="evidence" value="ECO:0007669"/>
    <property type="project" value="UniProtKB-ARBA"/>
</dbReference>
<evidence type="ECO:0000256" key="6">
    <source>
        <dbReference type="SAM" id="Phobius"/>
    </source>
</evidence>
<gene>
    <name evidence="8" type="primary">Arl6ip1</name>
    <name evidence="8" type="ORF">FJT64_009963</name>
</gene>
<evidence type="ECO:0000256" key="2">
    <source>
        <dbReference type="ARBA" id="ARBA00022692"/>
    </source>
</evidence>
<keyword evidence="9" id="KW-1185">Reference proteome</keyword>
<dbReference type="PANTHER" id="PTHR20952:SF0">
    <property type="entry name" value="ADP-RIBOSYLATION FACTOR-LIKE PROTEIN 6-INTERACTING PROTEIN 1"/>
    <property type="match status" value="1"/>
</dbReference>
<proteinExistence type="predicted"/>
<accession>A0A6A4VMQ8</accession>
<feature type="compositionally biased region" description="Polar residues" evidence="5">
    <location>
        <begin position="9"/>
        <end position="23"/>
    </location>
</feature>
<reference evidence="8 9" key="1">
    <citation type="submission" date="2019-07" db="EMBL/GenBank/DDBJ databases">
        <title>Draft genome assembly of a fouling barnacle, Amphibalanus amphitrite (Darwin, 1854): The first reference genome for Thecostraca.</title>
        <authorList>
            <person name="Kim W."/>
        </authorList>
    </citation>
    <scope>NUCLEOTIDE SEQUENCE [LARGE SCALE GENOMIC DNA]</scope>
    <source>
        <strain evidence="8">SNU_AA5</strain>
        <tissue evidence="8">Soma without cirri and trophi</tissue>
    </source>
</reference>
<evidence type="ECO:0000256" key="4">
    <source>
        <dbReference type="ARBA" id="ARBA00023136"/>
    </source>
</evidence>
<dbReference type="Proteomes" id="UP000440578">
    <property type="component" value="Unassembled WGS sequence"/>
</dbReference>
<dbReference type="AlphaFoldDB" id="A0A6A4VMQ8"/>
<evidence type="ECO:0000313" key="8">
    <source>
        <dbReference type="EMBL" id="KAF0291972.1"/>
    </source>
</evidence>
<dbReference type="InterPro" id="IPR052114">
    <property type="entry name" value="ER_autophagy_membrane_reg"/>
</dbReference>